<evidence type="ECO:0000313" key="3">
    <source>
        <dbReference type="EMBL" id="OMJ82642.1"/>
    </source>
</evidence>
<sequence length="577" mass="68647">MSRNSVYDRQYRTFSPNYISQDPYDSVKLYERNRDFVREKVSELPYSPRSKLKIEQTFDELLDHIHYIRKPDIIPYAYNNYSQNHEQISENFDRKYQEILEQLEKEKNYRLVLESENDSLKARMAYLVDIEKHNEDNRIRASRSSELQNEIDKLNTRINLLLNENEDLRRKISYSRDYSVNNNKYHEELEREGLKNQELLRKLKEFKSAYEELRITYGHDVSSLKEKYDNLYEEKMRVETWLRDLNDKHGQFLKECKCCRNSEQEYRNSQRTLREPERNQRNISYKEDFKYQNKEPERVLKASVCSMENKPKHIGFYEKSINDNEKSAQNNTQDKDKNDQQILSKPHESVFKYENEQNKNTQRTNDKNQRPASCKANPDSAGRYIEREEIQENIRQMKNEYRDQLKKIPSDKSNGVSDARIKDIEERLYSLQEKLAEQTAVNEKILKPKPKTKNSPVILTQRTPKSKGSTPTQERKFSPYITYNSNTSQKTPNRRSSVRKADIEINSGDGKNISTPERIKQNNGNYGGRSRNFTSREDFCSPDSRPLSQSRAYENEPECKTCIRKHGEGWAKSPIKQ</sequence>
<feature type="compositionally biased region" description="Basic and acidic residues" evidence="2">
    <location>
        <begin position="333"/>
        <end position="357"/>
    </location>
</feature>
<evidence type="ECO:0000256" key="1">
    <source>
        <dbReference type="SAM" id="Coils"/>
    </source>
</evidence>
<evidence type="ECO:0000313" key="4">
    <source>
        <dbReference type="Proteomes" id="UP000187209"/>
    </source>
</evidence>
<feature type="region of interest" description="Disordered" evidence="2">
    <location>
        <begin position="268"/>
        <end position="290"/>
    </location>
</feature>
<feature type="compositionally biased region" description="Polar residues" evidence="2">
    <location>
        <begin position="453"/>
        <end position="472"/>
    </location>
</feature>
<feature type="coiled-coil region" evidence="1">
    <location>
        <begin position="387"/>
        <end position="441"/>
    </location>
</feature>
<organism evidence="3 4">
    <name type="scientific">Stentor coeruleus</name>
    <dbReference type="NCBI Taxonomy" id="5963"/>
    <lineage>
        <taxon>Eukaryota</taxon>
        <taxon>Sar</taxon>
        <taxon>Alveolata</taxon>
        <taxon>Ciliophora</taxon>
        <taxon>Postciliodesmatophora</taxon>
        <taxon>Heterotrichea</taxon>
        <taxon>Heterotrichida</taxon>
        <taxon>Stentoridae</taxon>
        <taxon>Stentor</taxon>
    </lineage>
</organism>
<protein>
    <submittedName>
        <fullName evidence="3">Uncharacterized protein</fullName>
    </submittedName>
</protein>
<keyword evidence="4" id="KW-1185">Reference proteome</keyword>
<dbReference type="Proteomes" id="UP000187209">
    <property type="component" value="Unassembled WGS sequence"/>
</dbReference>
<feature type="coiled-coil region" evidence="1">
    <location>
        <begin position="144"/>
        <end position="216"/>
    </location>
</feature>
<comment type="caution">
    <text evidence="3">The sequence shown here is derived from an EMBL/GenBank/DDBJ whole genome shotgun (WGS) entry which is preliminary data.</text>
</comment>
<dbReference type="EMBL" id="MPUH01000333">
    <property type="protein sequence ID" value="OMJ82642.1"/>
    <property type="molecule type" value="Genomic_DNA"/>
</dbReference>
<keyword evidence="1" id="KW-0175">Coiled coil</keyword>
<accession>A0A1R2C0U2</accession>
<dbReference type="AlphaFoldDB" id="A0A1R2C0U2"/>
<dbReference type="OrthoDB" id="327166at2759"/>
<evidence type="ECO:0000256" key="2">
    <source>
        <dbReference type="SAM" id="MobiDB-lite"/>
    </source>
</evidence>
<feature type="region of interest" description="Disordered" evidence="2">
    <location>
        <begin position="317"/>
        <end position="385"/>
    </location>
</feature>
<gene>
    <name evidence="3" type="ORF">SteCoe_16625</name>
</gene>
<feature type="region of interest" description="Disordered" evidence="2">
    <location>
        <begin position="447"/>
        <end position="552"/>
    </location>
</feature>
<feature type="compositionally biased region" description="Polar residues" evidence="2">
    <location>
        <begin position="481"/>
        <end position="491"/>
    </location>
</feature>
<reference evidence="3 4" key="1">
    <citation type="submission" date="2016-11" db="EMBL/GenBank/DDBJ databases">
        <title>The macronuclear genome of Stentor coeruleus: a giant cell with tiny introns.</title>
        <authorList>
            <person name="Slabodnick M."/>
            <person name="Ruby J.G."/>
            <person name="Reiff S.B."/>
            <person name="Swart E.C."/>
            <person name="Gosai S."/>
            <person name="Prabakaran S."/>
            <person name="Witkowska E."/>
            <person name="Larue G.E."/>
            <person name="Fisher S."/>
            <person name="Freeman R.M."/>
            <person name="Gunawardena J."/>
            <person name="Chu W."/>
            <person name="Stover N.A."/>
            <person name="Gregory B.D."/>
            <person name="Nowacki M."/>
            <person name="Derisi J."/>
            <person name="Roy S.W."/>
            <person name="Marshall W.F."/>
            <person name="Sood P."/>
        </authorList>
    </citation>
    <scope>NUCLEOTIDE SEQUENCE [LARGE SCALE GENOMIC DNA]</scope>
    <source>
        <strain evidence="3">WM001</strain>
    </source>
</reference>
<proteinExistence type="predicted"/>
<name>A0A1R2C0U2_9CILI</name>